<evidence type="ECO:0000313" key="1">
    <source>
        <dbReference type="EMBL" id="KAA6395130.1"/>
    </source>
</evidence>
<reference evidence="1 2" key="1">
    <citation type="submission" date="2019-03" db="EMBL/GenBank/DDBJ databases">
        <title>Single cell metagenomics reveals metabolic interactions within the superorganism composed of flagellate Streblomastix strix and complex community of Bacteroidetes bacteria on its surface.</title>
        <authorList>
            <person name="Treitli S.C."/>
            <person name="Kolisko M."/>
            <person name="Husnik F."/>
            <person name="Keeling P."/>
            <person name="Hampl V."/>
        </authorList>
    </citation>
    <scope>NUCLEOTIDE SEQUENCE [LARGE SCALE GENOMIC DNA]</scope>
    <source>
        <strain evidence="1">ST1C</strain>
    </source>
</reference>
<comment type="caution">
    <text evidence="1">The sequence shown here is derived from an EMBL/GenBank/DDBJ whole genome shotgun (WGS) entry which is preliminary data.</text>
</comment>
<dbReference type="Proteomes" id="UP000324800">
    <property type="component" value="Unassembled WGS sequence"/>
</dbReference>
<proteinExistence type="predicted"/>
<protein>
    <submittedName>
        <fullName evidence="1">Uncharacterized protein</fullName>
    </submittedName>
</protein>
<sequence>MEYWWDGTGLRALETELPDMSFAMTILGTATRGGNGITGLSQRGNTLIPAKNCLFVTNNYDQIITGQKKFNLTMHSVGIMVQNYNNNSIICAGGGDKAIQDKNVNKIKAYTNSEDDDLLLLKATKTQLIDAYTKSETNNLLNSKADSGDAYSKGEDDTLLLLKADKTQLIDAYTKIETNNLLNINADSGVSYIKGEDDTLLLLKPDKTQLIDACTKGETDNLLNNKADSGVSYLKGEVDALLLQKVDKTQLIDAYTKRVADNLLNYKAYSGISYSKEENDALLLLKANQSTTYTKTETDYLISKIDIGDVYLSGNMTLAGDTFVLLGACGTKPLSGFVGSVDDSNYVKKTGQELQFIHGVLRGEKDETFKTNVNVTGFVKTG</sequence>
<gene>
    <name evidence="1" type="ORF">EZS28_009343</name>
</gene>
<dbReference type="AlphaFoldDB" id="A0A5J4WJK4"/>
<accession>A0A5J4WJK4</accession>
<organism evidence="1 2">
    <name type="scientific">Streblomastix strix</name>
    <dbReference type="NCBI Taxonomy" id="222440"/>
    <lineage>
        <taxon>Eukaryota</taxon>
        <taxon>Metamonada</taxon>
        <taxon>Preaxostyla</taxon>
        <taxon>Oxymonadida</taxon>
        <taxon>Streblomastigidae</taxon>
        <taxon>Streblomastix</taxon>
    </lineage>
</organism>
<name>A0A5J4WJK4_9EUKA</name>
<evidence type="ECO:0000313" key="2">
    <source>
        <dbReference type="Proteomes" id="UP000324800"/>
    </source>
</evidence>
<dbReference type="EMBL" id="SNRW01001764">
    <property type="protein sequence ID" value="KAA6395130.1"/>
    <property type="molecule type" value="Genomic_DNA"/>
</dbReference>